<dbReference type="Gene3D" id="1.20.58.70">
    <property type="match status" value="1"/>
</dbReference>
<evidence type="ECO:0000259" key="1">
    <source>
        <dbReference type="Pfam" id="PF00804"/>
    </source>
</evidence>
<sequence length="153" mass="18054">MSEFLGRLRRENIHQEYREVVERAVFTVTGTRADEETIDKLIETGDSEQHFRKQFRTRARPDNGYFWQKFKSAMMLSEIWRGNFWTYNSLGGCTRDMLDNIESQVSNAVDHVQSGNVASPKRQRSCRGNLQEMRCIRHYNPSYHCCHHRCGCD</sequence>
<keyword evidence="3" id="KW-1185">Reference proteome</keyword>
<dbReference type="GO" id="GO:0016020">
    <property type="term" value="C:membrane"/>
    <property type="evidence" value="ECO:0007669"/>
    <property type="project" value="InterPro"/>
</dbReference>
<protein>
    <recommendedName>
        <fullName evidence="1">Syntaxin N-terminal domain-containing protein</fullName>
    </recommendedName>
</protein>
<gene>
    <name evidence="2" type="ORF">OIU84_027551</name>
</gene>
<comment type="caution">
    <text evidence="2">The sequence shown here is derived from an EMBL/GenBank/DDBJ whole genome shotgun (WGS) entry which is preliminary data.</text>
</comment>
<proteinExistence type="predicted"/>
<dbReference type="Pfam" id="PF00804">
    <property type="entry name" value="Syntaxin"/>
    <property type="match status" value="1"/>
</dbReference>
<dbReference type="InterPro" id="IPR006011">
    <property type="entry name" value="Syntaxin_N"/>
</dbReference>
<dbReference type="AlphaFoldDB" id="A0AAD6PB31"/>
<evidence type="ECO:0000313" key="3">
    <source>
        <dbReference type="Proteomes" id="UP001162972"/>
    </source>
</evidence>
<feature type="domain" description="Syntaxin N-terminal" evidence="1">
    <location>
        <begin position="10"/>
        <end position="54"/>
    </location>
</feature>
<reference evidence="2 3" key="1">
    <citation type="journal article" date="2023" name="Int. J. Mol. Sci.">
        <title>De Novo Assembly and Annotation of 11 Diverse Shrub Willow (Salix) Genomes Reveals Novel Gene Organization in Sex-Linked Regions.</title>
        <authorList>
            <person name="Hyden B."/>
            <person name="Feng K."/>
            <person name="Yates T.B."/>
            <person name="Jawdy S."/>
            <person name="Cereghino C."/>
            <person name="Smart L.B."/>
            <person name="Muchero W."/>
        </authorList>
    </citation>
    <scope>NUCLEOTIDE SEQUENCE [LARGE SCALE GENOMIC DNA]</scope>
    <source>
        <tissue evidence="2">Shoot tip</tissue>
    </source>
</reference>
<accession>A0AAD6PB31</accession>
<evidence type="ECO:0000313" key="2">
    <source>
        <dbReference type="EMBL" id="KAJ6422605.1"/>
    </source>
</evidence>
<dbReference type="EMBL" id="JAPFFJ010000007">
    <property type="protein sequence ID" value="KAJ6422605.1"/>
    <property type="molecule type" value="Genomic_DNA"/>
</dbReference>
<organism evidence="2 3">
    <name type="scientific">Salix udensis</name>
    <dbReference type="NCBI Taxonomy" id="889485"/>
    <lineage>
        <taxon>Eukaryota</taxon>
        <taxon>Viridiplantae</taxon>
        <taxon>Streptophyta</taxon>
        <taxon>Embryophyta</taxon>
        <taxon>Tracheophyta</taxon>
        <taxon>Spermatophyta</taxon>
        <taxon>Magnoliopsida</taxon>
        <taxon>eudicotyledons</taxon>
        <taxon>Gunneridae</taxon>
        <taxon>Pentapetalae</taxon>
        <taxon>rosids</taxon>
        <taxon>fabids</taxon>
        <taxon>Malpighiales</taxon>
        <taxon>Salicaceae</taxon>
        <taxon>Saliceae</taxon>
        <taxon>Salix</taxon>
    </lineage>
</organism>
<dbReference type="Proteomes" id="UP001162972">
    <property type="component" value="Chromosome 19"/>
</dbReference>
<name>A0AAD6PB31_9ROSI</name>